<keyword evidence="1" id="KW-0812">Transmembrane</keyword>
<accession>A0AAD8KLQ4</accession>
<protein>
    <submittedName>
        <fullName evidence="2">Uncharacterized protein</fullName>
    </submittedName>
</protein>
<organism evidence="2 3">
    <name type="scientific">Tagetes erecta</name>
    <name type="common">African marigold</name>
    <dbReference type="NCBI Taxonomy" id="13708"/>
    <lineage>
        <taxon>Eukaryota</taxon>
        <taxon>Viridiplantae</taxon>
        <taxon>Streptophyta</taxon>
        <taxon>Embryophyta</taxon>
        <taxon>Tracheophyta</taxon>
        <taxon>Spermatophyta</taxon>
        <taxon>Magnoliopsida</taxon>
        <taxon>eudicotyledons</taxon>
        <taxon>Gunneridae</taxon>
        <taxon>Pentapetalae</taxon>
        <taxon>asterids</taxon>
        <taxon>campanulids</taxon>
        <taxon>Asterales</taxon>
        <taxon>Asteraceae</taxon>
        <taxon>Asteroideae</taxon>
        <taxon>Heliantheae alliance</taxon>
        <taxon>Tageteae</taxon>
        <taxon>Tagetes</taxon>
    </lineage>
</organism>
<evidence type="ECO:0000313" key="2">
    <source>
        <dbReference type="EMBL" id="KAK1421870.1"/>
    </source>
</evidence>
<keyword evidence="1" id="KW-1133">Transmembrane helix</keyword>
<keyword evidence="1" id="KW-0472">Membrane</keyword>
<keyword evidence="3" id="KW-1185">Reference proteome</keyword>
<reference evidence="2" key="1">
    <citation type="journal article" date="2023" name="bioRxiv">
        <title>Improved chromosome-level genome assembly for marigold (Tagetes erecta).</title>
        <authorList>
            <person name="Jiang F."/>
            <person name="Yuan L."/>
            <person name="Wang S."/>
            <person name="Wang H."/>
            <person name="Xu D."/>
            <person name="Wang A."/>
            <person name="Fan W."/>
        </authorList>
    </citation>
    <scope>NUCLEOTIDE SEQUENCE</scope>
    <source>
        <strain evidence="2">WSJ</strain>
        <tissue evidence="2">Leaf</tissue>
    </source>
</reference>
<name>A0AAD8KLQ4_TARER</name>
<evidence type="ECO:0000256" key="1">
    <source>
        <dbReference type="SAM" id="Phobius"/>
    </source>
</evidence>
<comment type="caution">
    <text evidence="2">The sequence shown here is derived from an EMBL/GenBank/DDBJ whole genome shotgun (WGS) entry which is preliminary data.</text>
</comment>
<dbReference type="EMBL" id="JAUHHV010000006">
    <property type="protein sequence ID" value="KAK1421870.1"/>
    <property type="molecule type" value="Genomic_DNA"/>
</dbReference>
<sequence>MTEHLSIALKEINFLKSNQSKPFTIQITLFSFFLLSCRTLHSISLLFNLRHLHIVFAILFLACILYQATGKF</sequence>
<dbReference type="AlphaFoldDB" id="A0AAD8KLQ4"/>
<proteinExistence type="predicted"/>
<evidence type="ECO:0000313" key="3">
    <source>
        <dbReference type="Proteomes" id="UP001229421"/>
    </source>
</evidence>
<dbReference type="Proteomes" id="UP001229421">
    <property type="component" value="Unassembled WGS sequence"/>
</dbReference>
<feature type="transmembrane region" description="Helical" evidence="1">
    <location>
        <begin position="52"/>
        <end position="69"/>
    </location>
</feature>
<feature type="transmembrane region" description="Helical" evidence="1">
    <location>
        <begin position="23"/>
        <end position="40"/>
    </location>
</feature>
<gene>
    <name evidence="2" type="ORF">QVD17_24560</name>
</gene>